<dbReference type="Proteomes" id="UP000494040">
    <property type="component" value="Unassembled WGS sequence"/>
</dbReference>
<keyword evidence="4" id="KW-0378">Hydrolase</keyword>
<dbReference type="RefSeq" id="XP_014255519.1">
    <property type="nucleotide sequence ID" value="XM_014400033.2"/>
</dbReference>
<dbReference type="GO" id="GO:0046872">
    <property type="term" value="F:metal ion binding"/>
    <property type="evidence" value="ECO:0007669"/>
    <property type="project" value="UniProtKB-KW"/>
</dbReference>
<evidence type="ECO:0000256" key="3">
    <source>
        <dbReference type="ARBA" id="ARBA00022723"/>
    </source>
</evidence>
<evidence type="ECO:0000313" key="9">
    <source>
        <dbReference type="EnsemblMetazoa" id="XP_014255519.1"/>
    </source>
</evidence>
<dbReference type="InterPro" id="IPR024607">
    <property type="entry name" value="Sulfatase_CS"/>
</dbReference>
<dbReference type="KEGG" id="clec:106670042"/>
<feature type="domain" description="Sulfatase N-terminal" evidence="8">
    <location>
        <begin position="32"/>
        <end position="359"/>
    </location>
</feature>
<dbReference type="GeneID" id="106670042"/>
<reference evidence="9" key="1">
    <citation type="submission" date="2022-01" db="UniProtKB">
        <authorList>
            <consortium name="EnsemblMetazoa"/>
        </authorList>
    </citation>
    <scope>IDENTIFICATION</scope>
</reference>
<dbReference type="OrthoDB" id="103349at2759"/>
<evidence type="ECO:0000256" key="7">
    <source>
        <dbReference type="SAM" id="SignalP"/>
    </source>
</evidence>
<keyword evidence="5" id="KW-0106">Calcium</keyword>
<dbReference type="PANTHER" id="PTHR10342">
    <property type="entry name" value="ARYLSULFATASE"/>
    <property type="match status" value="1"/>
</dbReference>
<dbReference type="SUPFAM" id="SSF53649">
    <property type="entry name" value="Alkaline phosphatase-like"/>
    <property type="match status" value="1"/>
</dbReference>
<evidence type="ECO:0000256" key="5">
    <source>
        <dbReference type="ARBA" id="ARBA00022837"/>
    </source>
</evidence>
<comment type="similarity">
    <text evidence="2">Belongs to the sulfatase family.</text>
</comment>
<dbReference type="InterPro" id="IPR017850">
    <property type="entry name" value="Alkaline_phosphatase_core_sf"/>
</dbReference>
<sequence>MDTTMNNVSCLLVCCLFATFYDTGMALQSFRPHIVVIMADDLGWNDVGFHGSDQIPTPNLDALAYNGIILNNHYVQPVCTPSRSAFLCGRYPIHIGMQGGPLMVAQPDGLPLHLKLLPDYLRDLGYKTHLVGKWHLGFYRKDYLPTRRGFDSFFGFYGGYIGYYDYMSTFEVDGNQYYGLDLRKNDTPVWDYVGRYSTEVFSSEAVRVVKSHPVSEPLFLFMAHSAPHGSHKGRFLEAPQARVNSLKYILDPNRRTYAAMVSKMDDAVGELVEALKDKNMLDNTIILFLADNGAPSSSKAIFPNWGSNLPFRGAKETLWEGGVKSSSFIWSQQLQQNPRVSNQLIHVTDWVPTLYTAAGGDKLHLPSNLDGIDQWYSLVWNLPSRRTQALLNINEKDRNAAIVTTFDTVDVSKRTWKLVVGTFADGIFDGFLNDVRSPLTPPYEYKKIFNSKSFKALSTLYTPTSGEGQMRILRDEATVRCAEHPTDDLYAPDCSFHPCLFNLDRDPCEKVDLAPNNTAIVERLYNTLKLYRRSLVPQANHPLDIAGWDSSKFNNTVSPWVF</sequence>
<dbReference type="InterPro" id="IPR000917">
    <property type="entry name" value="Sulfatase_N"/>
</dbReference>
<evidence type="ECO:0000256" key="6">
    <source>
        <dbReference type="ARBA" id="ARBA00023180"/>
    </source>
</evidence>
<dbReference type="AlphaFoldDB" id="A0A8I6S1X4"/>
<dbReference type="Gene3D" id="3.40.720.10">
    <property type="entry name" value="Alkaline Phosphatase, subunit A"/>
    <property type="match status" value="1"/>
</dbReference>
<dbReference type="Gene3D" id="3.30.1120.10">
    <property type="match status" value="1"/>
</dbReference>
<keyword evidence="6" id="KW-0325">Glycoprotein</keyword>
<evidence type="ECO:0000313" key="10">
    <source>
        <dbReference type="Proteomes" id="UP000494040"/>
    </source>
</evidence>
<keyword evidence="3" id="KW-0479">Metal-binding</keyword>
<evidence type="ECO:0000259" key="8">
    <source>
        <dbReference type="Pfam" id="PF00884"/>
    </source>
</evidence>
<dbReference type="Pfam" id="PF00884">
    <property type="entry name" value="Sulfatase"/>
    <property type="match status" value="1"/>
</dbReference>
<dbReference type="CDD" id="cd16029">
    <property type="entry name" value="4-S"/>
    <property type="match status" value="1"/>
</dbReference>
<dbReference type="InterPro" id="IPR047115">
    <property type="entry name" value="ARSB"/>
</dbReference>
<feature type="signal peptide" evidence="7">
    <location>
        <begin position="1"/>
        <end position="26"/>
    </location>
</feature>
<evidence type="ECO:0000256" key="2">
    <source>
        <dbReference type="ARBA" id="ARBA00008779"/>
    </source>
</evidence>
<dbReference type="GO" id="GO:0008484">
    <property type="term" value="F:sulfuric ester hydrolase activity"/>
    <property type="evidence" value="ECO:0007669"/>
    <property type="project" value="InterPro"/>
</dbReference>
<name>A0A8I6S1X4_CIMLE</name>
<dbReference type="PANTHER" id="PTHR10342:SF264">
    <property type="entry name" value="MIP05773P-RELATED"/>
    <property type="match status" value="1"/>
</dbReference>
<protein>
    <recommendedName>
        <fullName evidence="8">Sulfatase N-terminal domain-containing protein</fullName>
    </recommendedName>
</protein>
<dbReference type="PROSITE" id="PS00149">
    <property type="entry name" value="SULFATASE_2"/>
    <property type="match status" value="1"/>
</dbReference>
<dbReference type="EnsemblMetazoa" id="XM_014400033.2">
    <property type="protein sequence ID" value="XP_014255519.1"/>
    <property type="gene ID" value="LOC106670042"/>
</dbReference>
<keyword evidence="10" id="KW-1185">Reference proteome</keyword>
<keyword evidence="7" id="KW-0732">Signal</keyword>
<dbReference type="OMA" id="HTIEYRY"/>
<comment type="cofactor">
    <cofactor evidence="1">
        <name>Ca(2+)</name>
        <dbReference type="ChEBI" id="CHEBI:29108"/>
    </cofactor>
</comment>
<evidence type="ECO:0000256" key="1">
    <source>
        <dbReference type="ARBA" id="ARBA00001913"/>
    </source>
</evidence>
<accession>A0A8I6S1X4</accession>
<feature type="chain" id="PRO_5035260312" description="Sulfatase N-terminal domain-containing protein" evidence="7">
    <location>
        <begin position="27"/>
        <end position="562"/>
    </location>
</feature>
<proteinExistence type="inferred from homology"/>
<evidence type="ECO:0000256" key="4">
    <source>
        <dbReference type="ARBA" id="ARBA00022801"/>
    </source>
</evidence>
<organism evidence="9 10">
    <name type="scientific">Cimex lectularius</name>
    <name type="common">Bed bug</name>
    <name type="synonym">Acanthia lectularia</name>
    <dbReference type="NCBI Taxonomy" id="79782"/>
    <lineage>
        <taxon>Eukaryota</taxon>
        <taxon>Metazoa</taxon>
        <taxon>Ecdysozoa</taxon>
        <taxon>Arthropoda</taxon>
        <taxon>Hexapoda</taxon>
        <taxon>Insecta</taxon>
        <taxon>Pterygota</taxon>
        <taxon>Neoptera</taxon>
        <taxon>Paraneoptera</taxon>
        <taxon>Hemiptera</taxon>
        <taxon>Heteroptera</taxon>
        <taxon>Panheteroptera</taxon>
        <taxon>Cimicomorpha</taxon>
        <taxon>Cimicidae</taxon>
        <taxon>Cimex</taxon>
    </lineage>
</organism>